<dbReference type="InterPro" id="IPR005791">
    <property type="entry name" value="SecD"/>
</dbReference>
<dbReference type="SUPFAM" id="SSF82866">
    <property type="entry name" value="Multidrug efflux transporter AcrB transmembrane domain"/>
    <property type="match status" value="1"/>
</dbReference>
<dbReference type="Pfam" id="PF13721">
    <property type="entry name" value="SecD-TM1"/>
    <property type="match status" value="1"/>
</dbReference>
<evidence type="ECO:0000256" key="7">
    <source>
        <dbReference type="ARBA" id="ARBA00023010"/>
    </source>
</evidence>
<name>D0KW97_HALNC</name>
<evidence type="ECO:0000256" key="6">
    <source>
        <dbReference type="ARBA" id="ARBA00022989"/>
    </source>
</evidence>
<feature type="domain" description="SecDF P1 head subdomain" evidence="15">
    <location>
        <begin position="308"/>
        <end position="436"/>
    </location>
</feature>
<evidence type="ECO:0000256" key="9">
    <source>
        <dbReference type="ARBA" id="ARBA00060774"/>
    </source>
</evidence>
<dbReference type="OrthoDB" id="9805019at2"/>
<feature type="domain" description="SecD export protein N-terminal TM" evidence="13">
    <location>
        <begin position="1"/>
        <end position="101"/>
    </location>
</feature>
<evidence type="ECO:0000259" key="15">
    <source>
        <dbReference type="Pfam" id="PF22599"/>
    </source>
</evidence>
<evidence type="ECO:0000256" key="8">
    <source>
        <dbReference type="ARBA" id="ARBA00023136"/>
    </source>
</evidence>
<dbReference type="Pfam" id="PF07549">
    <property type="entry name" value="Sec_GG"/>
    <property type="match status" value="1"/>
</dbReference>
<dbReference type="Proteomes" id="UP000009102">
    <property type="component" value="Chromosome"/>
</dbReference>
<keyword evidence="8 11" id="KW-0472">Membrane</keyword>
<dbReference type="GO" id="GO:0006605">
    <property type="term" value="P:protein targeting"/>
    <property type="evidence" value="ECO:0007669"/>
    <property type="project" value="UniProtKB-UniRule"/>
</dbReference>
<feature type="domain" description="Protein export membrane protein SecD/SecF C-terminal" evidence="12">
    <location>
        <begin position="439"/>
        <end position="608"/>
    </location>
</feature>
<dbReference type="EMBL" id="CP001801">
    <property type="protein sequence ID" value="ACX97000.1"/>
    <property type="molecule type" value="Genomic_DNA"/>
</dbReference>
<dbReference type="Pfam" id="PF22599">
    <property type="entry name" value="SecDF_P1_head"/>
    <property type="match status" value="1"/>
</dbReference>
<evidence type="ECO:0000256" key="2">
    <source>
        <dbReference type="ARBA" id="ARBA00022448"/>
    </source>
</evidence>
<reference evidence="16 17" key="1">
    <citation type="submission" date="2009-10" db="EMBL/GenBank/DDBJ databases">
        <title>Complete sequence of Halothiobacillus neapolitanus c2.</title>
        <authorList>
            <consortium name="US DOE Joint Genome Institute"/>
            <person name="Lucas S."/>
            <person name="Copeland A."/>
            <person name="Lapidus A."/>
            <person name="Glavina del Rio T."/>
            <person name="Tice H."/>
            <person name="Bruce D."/>
            <person name="Goodwin L."/>
            <person name="Pitluck S."/>
            <person name="Davenport K."/>
            <person name="Brettin T."/>
            <person name="Detter J.C."/>
            <person name="Han C."/>
            <person name="Tapia R."/>
            <person name="Larimer F."/>
            <person name="Land M."/>
            <person name="Hauser L."/>
            <person name="Kyrpides N."/>
            <person name="Mikhailova N."/>
            <person name="Kerfeld C."/>
            <person name="Cannon G."/>
            <person name="Heinhort S."/>
        </authorList>
    </citation>
    <scope>NUCLEOTIDE SEQUENCE [LARGE SCALE GENOMIC DNA]</scope>
    <source>
        <strain evidence="17">ATCC 23641 / c2</strain>
    </source>
</reference>
<dbReference type="HAMAP" id="MF_01463_B">
    <property type="entry name" value="SecD_B"/>
    <property type="match status" value="1"/>
</dbReference>
<dbReference type="GO" id="GO:0065002">
    <property type="term" value="P:intracellular protein transmembrane transport"/>
    <property type="evidence" value="ECO:0007669"/>
    <property type="project" value="UniProtKB-UniRule"/>
</dbReference>
<keyword evidence="5 11" id="KW-0653">Protein transport</keyword>
<dbReference type="RefSeq" id="WP_012825032.1">
    <property type="nucleotide sequence ID" value="NC_013422.1"/>
</dbReference>
<dbReference type="InterPro" id="IPR055344">
    <property type="entry name" value="SecD_SecF_C_bact"/>
</dbReference>
<comment type="function">
    <text evidence="11">Part of the Sec protein translocase complex. Interacts with the SecYEG preprotein conducting channel. SecDF uses the proton motive force (PMF) to complete protein translocation after the ATP-dependent function of SecA.</text>
</comment>
<keyword evidence="6 11" id="KW-1133">Transmembrane helix</keyword>
<dbReference type="InterPro" id="IPR022813">
    <property type="entry name" value="SecD/SecF_arch_bac"/>
</dbReference>
<dbReference type="GO" id="GO:0005886">
    <property type="term" value="C:plasma membrane"/>
    <property type="evidence" value="ECO:0007669"/>
    <property type="project" value="UniProtKB-SubCell"/>
</dbReference>
<evidence type="ECO:0000259" key="14">
    <source>
        <dbReference type="Pfam" id="PF21760"/>
    </source>
</evidence>
<dbReference type="PRINTS" id="PR00702">
    <property type="entry name" value="ACRIFLAVINRP"/>
</dbReference>
<evidence type="ECO:0000256" key="11">
    <source>
        <dbReference type="HAMAP-Rule" id="MF_01463"/>
    </source>
</evidence>
<evidence type="ECO:0000256" key="10">
    <source>
        <dbReference type="ARBA" id="ARBA00068220"/>
    </source>
</evidence>
<feature type="domain" description="Protein translocase subunit SecDF P1" evidence="14">
    <location>
        <begin position="228"/>
        <end position="286"/>
    </location>
</feature>
<dbReference type="GO" id="GO:0015450">
    <property type="term" value="F:protein-transporting ATPase activity"/>
    <property type="evidence" value="ECO:0007669"/>
    <property type="project" value="InterPro"/>
</dbReference>
<comment type="similarity">
    <text evidence="9 11">Belongs to the SecD/SecF family. SecD subfamily.</text>
</comment>
<dbReference type="PANTHER" id="PTHR30081">
    <property type="entry name" value="PROTEIN-EXPORT MEMBRANE PROTEIN SEC"/>
    <property type="match status" value="1"/>
</dbReference>
<evidence type="ECO:0000256" key="5">
    <source>
        <dbReference type="ARBA" id="ARBA00022927"/>
    </source>
</evidence>
<dbReference type="InterPro" id="IPR054384">
    <property type="entry name" value="SecDF_P1_head"/>
</dbReference>
<dbReference type="PANTHER" id="PTHR30081:SF1">
    <property type="entry name" value="PROTEIN TRANSLOCASE SUBUNIT SECD"/>
    <property type="match status" value="1"/>
</dbReference>
<organism evidence="16 17">
    <name type="scientific">Halothiobacillus neapolitanus (strain ATCC 23641 / DSM 15147 / CIP 104769 / NCIMB 8539 / c2)</name>
    <name type="common">Thiobacillus neapolitanus</name>
    <dbReference type="NCBI Taxonomy" id="555778"/>
    <lineage>
        <taxon>Bacteria</taxon>
        <taxon>Pseudomonadati</taxon>
        <taxon>Pseudomonadota</taxon>
        <taxon>Gammaproteobacteria</taxon>
        <taxon>Chromatiales</taxon>
        <taxon>Halothiobacillaceae</taxon>
        <taxon>Halothiobacillus</taxon>
    </lineage>
</organism>
<evidence type="ECO:0000313" key="16">
    <source>
        <dbReference type="EMBL" id="ACX97000.1"/>
    </source>
</evidence>
<dbReference type="Gene3D" id="1.20.1640.10">
    <property type="entry name" value="Multidrug efflux transporter AcrB transmembrane domain"/>
    <property type="match status" value="1"/>
</dbReference>
<dbReference type="Gene3D" id="3.30.70.3400">
    <property type="match status" value="2"/>
</dbReference>
<keyword evidence="2 11" id="KW-0813">Transport</keyword>
<proteinExistence type="inferred from homology"/>
<dbReference type="FunFam" id="3.30.1360.200:FF:000001">
    <property type="entry name" value="Protein translocase subunit SecD"/>
    <property type="match status" value="1"/>
</dbReference>
<evidence type="ECO:0000256" key="1">
    <source>
        <dbReference type="ARBA" id="ARBA00004651"/>
    </source>
</evidence>
<evidence type="ECO:0000259" key="13">
    <source>
        <dbReference type="Pfam" id="PF13721"/>
    </source>
</evidence>
<dbReference type="eggNOG" id="COG0342">
    <property type="taxonomic scope" value="Bacteria"/>
</dbReference>
<dbReference type="InterPro" id="IPR022646">
    <property type="entry name" value="SecD/SecF_CS"/>
</dbReference>
<accession>D0KW97</accession>
<evidence type="ECO:0000256" key="4">
    <source>
        <dbReference type="ARBA" id="ARBA00022692"/>
    </source>
</evidence>
<dbReference type="InterPro" id="IPR048631">
    <property type="entry name" value="SecD_1st"/>
</dbReference>
<keyword evidence="4 11" id="KW-0812">Transmembrane</keyword>
<dbReference type="HOGENOM" id="CLU_007894_4_3_6"/>
<dbReference type="KEGG" id="hna:Hneap_2184"/>
<gene>
    <name evidence="11" type="primary">secD</name>
    <name evidence="16" type="ordered locus">Hneap_2184</name>
</gene>
<dbReference type="FunFam" id="3.30.70.3400:FF:000003">
    <property type="entry name" value="Preprotein translocase subunit SecD"/>
    <property type="match status" value="1"/>
</dbReference>
<sequence length="620" mass="67111">MNRYPWWKNLLIILVLLLGIFFALPNIYGENPALQISKRNAVMDQAAVDKAVAALKAANIPVKSARLEDKDGLIQFTSTDAQLKAVNVVREALGENYPVALNLAPAAPRWMQNLGAKPMYLGLDLRGGVHFLMQIDMQAAIKTALERRVDGMRGDLRQANIRYVAADVENGDEIALRFPDAAARDAALKSMAGNYPELKFSTDERNGQPFLTAKFTDVGATAERKAAVDQNITTLRNRVNELGVAEPLIQQQGDDRIVVELPGIQDTVRAKEIIGATATLEFRLVSGTPTDWVDAEQSGRVPPDARLYHEKDGRPVLLKRQVIVTGDRITGASSGFDQRSGSPAVFVNLDGQGARRMADITGQNIGKQMGVVFIEHRTETKIVDGKPVKDKKVIQQVINVATIQDQLANRFQITGLDSPEEARDLALLLRAGALRAPMDIVEERTVGPSLGAQNIQSGVNASILGFALVAVFMLIYYRVFGVTAIVALGVNLILIVAVLSMLQATLTLPGIAGMVLTLGIAVDANVLINERIREELRNGLTPHAAIKAGYERAFATIIDSHVTTLLAAIVLFALGAGAVKGFAVTLTIGILASLFTAIMVTRALVNLIYGRRVRLNKISI</sequence>
<keyword evidence="7 11" id="KW-0811">Translocation</keyword>
<dbReference type="Gene3D" id="3.30.1360.200">
    <property type="match status" value="1"/>
</dbReference>
<dbReference type="AlphaFoldDB" id="D0KW97"/>
<comment type="subunit">
    <text evidence="11">Forms a complex with SecF. Part of the essential Sec protein translocation apparatus which comprises SecA, SecYEG and auxiliary proteins SecDF-YajC and YidC.</text>
</comment>
<dbReference type="Pfam" id="PF02355">
    <property type="entry name" value="SecD_SecF_C"/>
    <property type="match status" value="1"/>
</dbReference>
<dbReference type="InterPro" id="IPR001036">
    <property type="entry name" value="Acrflvin-R"/>
</dbReference>
<dbReference type="InterPro" id="IPR048634">
    <property type="entry name" value="SecD_SecF_C"/>
</dbReference>
<protein>
    <recommendedName>
        <fullName evidence="10 11">Protein translocase subunit SecD</fullName>
    </recommendedName>
</protein>
<dbReference type="GO" id="GO:0043952">
    <property type="term" value="P:protein transport by the Sec complex"/>
    <property type="evidence" value="ECO:0007669"/>
    <property type="project" value="UniProtKB-UniRule"/>
</dbReference>
<evidence type="ECO:0000259" key="12">
    <source>
        <dbReference type="Pfam" id="PF02355"/>
    </source>
</evidence>
<dbReference type="Pfam" id="PF21760">
    <property type="entry name" value="SecD_1st"/>
    <property type="match status" value="1"/>
</dbReference>
<dbReference type="NCBIfam" id="TIGR00916">
    <property type="entry name" value="2A0604s01"/>
    <property type="match status" value="1"/>
</dbReference>
<keyword evidence="17" id="KW-1185">Reference proteome</keyword>
<dbReference type="NCBIfam" id="TIGR01129">
    <property type="entry name" value="secD"/>
    <property type="match status" value="1"/>
</dbReference>
<evidence type="ECO:0000313" key="17">
    <source>
        <dbReference type="Proteomes" id="UP000009102"/>
    </source>
</evidence>
<keyword evidence="3 11" id="KW-1003">Cell membrane</keyword>
<keyword evidence="11" id="KW-0997">Cell inner membrane</keyword>
<dbReference type="InterPro" id="IPR027398">
    <property type="entry name" value="SecD-TM"/>
</dbReference>
<evidence type="ECO:0000256" key="3">
    <source>
        <dbReference type="ARBA" id="ARBA00022475"/>
    </source>
</evidence>
<dbReference type="STRING" id="555778.Hneap_2184"/>
<comment type="subcellular location">
    <subcellularLocation>
        <location evidence="11">Cell inner membrane</location>
        <topology evidence="11">Multi-pass membrane protein</topology>
    </subcellularLocation>
    <subcellularLocation>
        <location evidence="1">Cell membrane</location>
        <topology evidence="1">Multi-pass membrane protein</topology>
    </subcellularLocation>
</comment>
<dbReference type="FunFam" id="1.20.1640.10:FF:000004">
    <property type="entry name" value="Protein translocase subunit SecD"/>
    <property type="match status" value="1"/>
</dbReference>